<feature type="chain" id="PRO_5036857599" evidence="2">
    <location>
        <begin position="21"/>
        <end position="334"/>
    </location>
</feature>
<dbReference type="AlphaFoldDB" id="A0A914M2Q5"/>
<accession>A0A914M2Q5</accession>
<feature type="region of interest" description="Disordered" evidence="1">
    <location>
        <begin position="196"/>
        <end position="218"/>
    </location>
</feature>
<dbReference type="WBParaSite" id="Minc3s01079g20516">
    <property type="protein sequence ID" value="Minc3s01079g20516"/>
    <property type="gene ID" value="Minc3s01079g20516"/>
</dbReference>
<evidence type="ECO:0000313" key="4">
    <source>
        <dbReference type="WBParaSite" id="Minc3s01079g20516"/>
    </source>
</evidence>
<proteinExistence type="predicted"/>
<evidence type="ECO:0000313" key="3">
    <source>
        <dbReference type="Proteomes" id="UP000887563"/>
    </source>
</evidence>
<protein>
    <submittedName>
        <fullName evidence="4">Uncharacterized protein</fullName>
    </submittedName>
</protein>
<evidence type="ECO:0000256" key="2">
    <source>
        <dbReference type="SAM" id="SignalP"/>
    </source>
</evidence>
<dbReference type="Proteomes" id="UP000887563">
    <property type="component" value="Unplaced"/>
</dbReference>
<feature type="compositionally biased region" description="Low complexity" evidence="1">
    <location>
        <begin position="125"/>
        <end position="144"/>
    </location>
</feature>
<sequence length="334" mass="36355">MLFNFFINVLLFKIFLFVKGGETDKLFKVCPGKADSFPNSKLARRFQVKGNSFACKECKECDVGFNKYAEFSGDIEKNIADGGFLEDYISYKENEDSTGTCETMIIGKIGTIKTTNKQTANGNKTTTVTTAETPTETETTSAPTNATTISTKLSTTTVTTTKTTTKAPTKLTTKTTPFRTTMSTKKMLTTLKVDLPKTIDGKGPEATNQGGTGSGRNKHGLPDGYACVTGCNPSSIKLKAVNGQPSPVDDGPMEKNGCQTDVLSCTVRQPIATIAFGNKGRFQSTFENKRHVRAQVFCAEEKATGKKGWIRIGANNNPKLFFFVEEAYCEQTIE</sequence>
<evidence type="ECO:0000256" key="1">
    <source>
        <dbReference type="SAM" id="MobiDB-lite"/>
    </source>
</evidence>
<organism evidence="3 4">
    <name type="scientific">Meloidogyne incognita</name>
    <name type="common">Southern root-knot nematode worm</name>
    <name type="synonym">Oxyuris incognita</name>
    <dbReference type="NCBI Taxonomy" id="6306"/>
    <lineage>
        <taxon>Eukaryota</taxon>
        <taxon>Metazoa</taxon>
        <taxon>Ecdysozoa</taxon>
        <taxon>Nematoda</taxon>
        <taxon>Chromadorea</taxon>
        <taxon>Rhabditida</taxon>
        <taxon>Tylenchina</taxon>
        <taxon>Tylenchomorpha</taxon>
        <taxon>Tylenchoidea</taxon>
        <taxon>Meloidogynidae</taxon>
        <taxon>Meloidogyninae</taxon>
        <taxon>Meloidogyne</taxon>
        <taxon>Meloidogyne incognita group</taxon>
    </lineage>
</organism>
<feature type="region of interest" description="Disordered" evidence="1">
    <location>
        <begin position="117"/>
        <end position="144"/>
    </location>
</feature>
<feature type="signal peptide" evidence="2">
    <location>
        <begin position="1"/>
        <end position="20"/>
    </location>
</feature>
<keyword evidence="3" id="KW-1185">Reference proteome</keyword>
<keyword evidence="2" id="KW-0732">Signal</keyword>
<reference evidence="4" key="1">
    <citation type="submission" date="2022-11" db="UniProtKB">
        <authorList>
            <consortium name="WormBaseParasite"/>
        </authorList>
    </citation>
    <scope>IDENTIFICATION</scope>
</reference>
<name>A0A914M2Q5_MELIC</name>